<dbReference type="CDD" id="cd00158">
    <property type="entry name" value="RHOD"/>
    <property type="match status" value="1"/>
</dbReference>
<dbReference type="EMBL" id="JBHTMV010000003">
    <property type="protein sequence ID" value="MFD1293296.1"/>
    <property type="molecule type" value="Genomic_DNA"/>
</dbReference>
<feature type="domain" description="Rhodanese" evidence="1">
    <location>
        <begin position="46"/>
        <end position="136"/>
    </location>
</feature>
<keyword evidence="3" id="KW-1185">Reference proteome</keyword>
<comment type="caution">
    <text evidence="2">The sequence shown here is derived from an EMBL/GenBank/DDBJ whole genome shotgun (WGS) entry which is preliminary data.</text>
</comment>
<evidence type="ECO:0000313" key="3">
    <source>
        <dbReference type="Proteomes" id="UP001597241"/>
    </source>
</evidence>
<reference evidence="3" key="1">
    <citation type="journal article" date="2019" name="Int. J. Syst. Evol. Microbiol.">
        <title>The Global Catalogue of Microorganisms (GCM) 10K type strain sequencing project: providing services to taxonomists for standard genome sequencing and annotation.</title>
        <authorList>
            <consortium name="The Broad Institute Genomics Platform"/>
            <consortium name="The Broad Institute Genome Sequencing Center for Infectious Disease"/>
            <person name="Wu L."/>
            <person name="Ma J."/>
        </authorList>
    </citation>
    <scope>NUCLEOTIDE SEQUENCE [LARGE SCALE GENOMIC DNA]</scope>
    <source>
        <strain evidence="3">CCUG 62221</strain>
    </source>
</reference>
<gene>
    <name evidence="2" type="ORF">ACFQ5N_05555</name>
</gene>
<dbReference type="InterPro" id="IPR036873">
    <property type="entry name" value="Rhodanese-like_dom_sf"/>
</dbReference>
<accession>A0ABW3WNM5</accession>
<dbReference type="PROSITE" id="PS50206">
    <property type="entry name" value="RHODANESE_3"/>
    <property type="match status" value="1"/>
</dbReference>
<name>A0ABW3WNM5_9FLAO</name>
<dbReference type="PANTHER" id="PTHR43031">
    <property type="entry name" value="FAD-DEPENDENT OXIDOREDUCTASE"/>
    <property type="match status" value="1"/>
</dbReference>
<dbReference type="PROSITE" id="PS51257">
    <property type="entry name" value="PROKAR_LIPOPROTEIN"/>
    <property type="match status" value="1"/>
</dbReference>
<dbReference type="SUPFAM" id="SSF52821">
    <property type="entry name" value="Rhodanese/Cell cycle control phosphatase"/>
    <property type="match status" value="1"/>
</dbReference>
<dbReference type="InterPro" id="IPR001763">
    <property type="entry name" value="Rhodanese-like_dom"/>
</dbReference>
<proteinExistence type="predicted"/>
<dbReference type="SMART" id="SM00450">
    <property type="entry name" value="RHOD"/>
    <property type="match status" value="1"/>
</dbReference>
<dbReference type="Gene3D" id="3.40.250.10">
    <property type="entry name" value="Rhodanese-like domain"/>
    <property type="match status" value="1"/>
</dbReference>
<protein>
    <submittedName>
        <fullName evidence="2">Rhodanese-like domain-containing protein</fullName>
    </submittedName>
</protein>
<dbReference type="InterPro" id="IPR050229">
    <property type="entry name" value="GlpE_sulfurtransferase"/>
</dbReference>
<organism evidence="2 3">
    <name type="scientific">Lutibacter holmesii</name>
    <dbReference type="NCBI Taxonomy" id="1137985"/>
    <lineage>
        <taxon>Bacteria</taxon>
        <taxon>Pseudomonadati</taxon>
        <taxon>Bacteroidota</taxon>
        <taxon>Flavobacteriia</taxon>
        <taxon>Flavobacteriales</taxon>
        <taxon>Flavobacteriaceae</taxon>
        <taxon>Lutibacter</taxon>
    </lineage>
</organism>
<dbReference type="RefSeq" id="WP_386808461.1">
    <property type="nucleotide sequence ID" value="NZ_JBHTMV010000003.1"/>
</dbReference>
<dbReference type="Proteomes" id="UP001597241">
    <property type="component" value="Unassembled WGS sequence"/>
</dbReference>
<evidence type="ECO:0000259" key="1">
    <source>
        <dbReference type="PROSITE" id="PS50206"/>
    </source>
</evidence>
<dbReference type="Pfam" id="PF00581">
    <property type="entry name" value="Rhodanese"/>
    <property type="match status" value="1"/>
</dbReference>
<sequence>MKLLLKSVIFIFLTISVIGCLEKKPSKTVTENGVINVITPSDFKTNSVGQVIIDVRTPEEFANGHIEGAININLFDKNFESKLLKLDKSKPVFIYCRSGRRTATASKKASKLGFENVNDLQGGLQKWVKNNYKITK</sequence>
<dbReference type="PANTHER" id="PTHR43031:SF1">
    <property type="entry name" value="PYRIDINE NUCLEOTIDE-DISULPHIDE OXIDOREDUCTASE"/>
    <property type="match status" value="1"/>
</dbReference>
<evidence type="ECO:0000313" key="2">
    <source>
        <dbReference type="EMBL" id="MFD1293296.1"/>
    </source>
</evidence>